<keyword evidence="2" id="KW-0964">Secreted</keyword>
<evidence type="ECO:0000256" key="2">
    <source>
        <dbReference type="ARBA" id="ARBA00022525"/>
    </source>
</evidence>
<dbReference type="EMBL" id="CP073100">
    <property type="protein sequence ID" value="QUE49623.1"/>
    <property type="molecule type" value="Genomic_DNA"/>
</dbReference>
<dbReference type="Pfam" id="PF13004">
    <property type="entry name" value="BACON"/>
    <property type="match status" value="1"/>
</dbReference>
<dbReference type="RefSeq" id="WP_211629712.1">
    <property type="nucleotide sequence ID" value="NZ_CP073100.1"/>
</dbReference>
<feature type="region of interest" description="Disordered" evidence="5">
    <location>
        <begin position="530"/>
        <end position="602"/>
    </location>
</feature>
<evidence type="ECO:0000313" key="8">
    <source>
        <dbReference type="Proteomes" id="UP000676169"/>
    </source>
</evidence>
<dbReference type="InterPro" id="IPR024361">
    <property type="entry name" value="BACON"/>
</dbReference>
<dbReference type="Proteomes" id="UP000676169">
    <property type="component" value="Chromosome"/>
</dbReference>
<feature type="region of interest" description="Disordered" evidence="5">
    <location>
        <begin position="669"/>
        <end position="689"/>
    </location>
</feature>
<proteinExistence type="predicted"/>
<evidence type="ECO:0000313" key="7">
    <source>
        <dbReference type="EMBL" id="QUE49623.1"/>
    </source>
</evidence>
<dbReference type="KEGG" id="lamb:KBB96_12145"/>
<dbReference type="CDD" id="cd14948">
    <property type="entry name" value="BACON"/>
    <property type="match status" value="1"/>
</dbReference>
<evidence type="ECO:0000256" key="5">
    <source>
        <dbReference type="SAM" id="MobiDB-lite"/>
    </source>
</evidence>
<keyword evidence="8" id="KW-1185">Reference proteome</keyword>
<dbReference type="SUPFAM" id="SSF103647">
    <property type="entry name" value="TSP type-3 repeat"/>
    <property type="match status" value="1"/>
</dbReference>
<evidence type="ECO:0000256" key="1">
    <source>
        <dbReference type="ARBA" id="ARBA00004613"/>
    </source>
</evidence>
<dbReference type="Gene3D" id="4.10.1080.10">
    <property type="entry name" value="TSP type-3 repeat"/>
    <property type="match status" value="1"/>
</dbReference>
<reference evidence="7" key="1">
    <citation type="submission" date="2021-04" db="EMBL/GenBank/DDBJ databases">
        <title>Luteolibacter sp. 32A isolated from the skin of an Anderson's salamander (Ambystoma andersonii).</title>
        <authorList>
            <person name="Spergser J."/>
            <person name="Busse H.-J."/>
        </authorList>
    </citation>
    <scope>NUCLEOTIDE SEQUENCE</scope>
    <source>
        <strain evidence="7">32A</strain>
    </source>
</reference>
<name>A0A975G617_9BACT</name>
<organism evidence="7 8">
    <name type="scientific">Luteolibacter ambystomatis</name>
    <dbReference type="NCBI Taxonomy" id="2824561"/>
    <lineage>
        <taxon>Bacteria</taxon>
        <taxon>Pseudomonadati</taxon>
        <taxon>Verrucomicrobiota</taxon>
        <taxon>Verrucomicrobiia</taxon>
        <taxon>Verrucomicrobiales</taxon>
        <taxon>Verrucomicrobiaceae</taxon>
        <taxon>Luteolibacter</taxon>
    </lineage>
</organism>
<dbReference type="InterPro" id="IPR053180">
    <property type="entry name" value="Ca-binding_acidic-repeat"/>
</dbReference>
<dbReference type="InterPro" id="IPR059100">
    <property type="entry name" value="TSP3_bac"/>
</dbReference>
<protein>
    <recommendedName>
        <fullName evidence="6">BACON domain-containing protein</fullName>
    </recommendedName>
</protein>
<dbReference type="PANTHER" id="PTHR37467:SF1">
    <property type="entry name" value="EXPORTED CALCIUM-BINDING GLYCOPROTEIN"/>
    <property type="match status" value="1"/>
</dbReference>
<dbReference type="AlphaFoldDB" id="A0A975G617"/>
<dbReference type="InterPro" id="IPR028974">
    <property type="entry name" value="TSP_type-3_rpt"/>
</dbReference>
<feature type="domain" description="BACON" evidence="6">
    <location>
        <begin position="1070"/>
        <end position="1110"/>
    </location>
</feature>
<evidence type="ECO:0000256" key="3">
    <source>
        <dbReference type="ARBA" id="ARBA00022729"/>
    </source>
</evidence>
<evidence type="ECO:0000259" key="6">
    <source>
        <dbReference type="Pfam" id="PF13004"/>
    </source>
</evidence>
<comment type="subcellular location">
    <subcellularLocation>
        <location evidence="1">Secreted</location>
    </subcellularLocation>
</comment>
<dbReference type="Gene3D" id="2.60.40.10">
    <property type="entry name" value="Immunoglobulins"/>
    <property type="match status" value="1"/>
</dbReference>
<dbReference type="GO" id="GO:0005509">
    <property type="term" value="F:calcium ion binding"/>
    <property type="evidence" value="ECO:0007669"/>
    <property type="project" value="InterPro"/>
</dbReference>
<dbReference type="Pfam" id="PF18884">
    <property type="entry name" value="TSP3_bac"/>
    <property type="match status" value="6"/>
</dbReference>
<keyword evidence="4" id="KW-0106">Calcium</keyword>
<gene>
    <name evidence="7" type="ORF">KBB96_12145</name>
</gene>
<keyword evidence="3" id="KW-0732">Signal</keyword>
<accession>A0A975G617</accession>
<evidence type="ECO:0000256" key="4">
    <source>
        <dbReference type="ARBA" id="ARBA00022837"/>
    </source>
</evidence>
<dbReference type="InterPro" id="IPR013783">
    <property type="entry name" value="Ig-like_fold"/>
</dbReference>
<feature type="compositionally biased region" description="Acidic residues" evidence="5">
    <location>
        <begin position="535"/>
        <end position="544"/>
    </location>
</feature>
<sequence length="1121" mass="118674">MTAIASAQHNNPQLLRTKDISISGAFTPFGNNVNFNKFGDDGSSSVLDASGVLIWVDSVGNYRTIPNSELATPLYVSNNELIVWKNHFADYDFYVNKPKVQVSLYTVNVDGTVSETPIALEGKEVLNTPSLTTTTGNLLLVTTERNDNGTDTINPARNIYDDAVIRSYRVTFQGGAQRLSQVSRYTLADSLQYSNSQNGPDISAVGWGSDGASLFRNASLDTSTFFTQLEFLWMNGDGLFLKVDTPQSTTNVGKPSDLGSVLYLTNNRLVYYRNAADLNGDGTFAASPSNEAPGYFEVSRNSANLLTATTSLGIANTQTPLNFPKVTRVGYDQYFYTFTTTPLPNGTVTTYKLSGASGATLVRTAQPPVNGLGNAEVKAINPAPALKPDGVTPNPNAGLGSAVIIKGESVIWLNSNAQGYNVLPAASNLAEPMFVTDTEAVFWDNAHAPVDGAGNHPLVRIKHYGRVALVITPTQIYLDGLPGPTTTNNGPGRVVLDTTDITLDPDDVGWTFTTAEKPSGNIARFRTYRLRGPDTDGDGLDNTEEGVLGTNPNVVDTDGDGLSDYDEVRNRKTNPLDNDTDNDTLTDGQEVTLGTDPLDGNDPFFIDTDGDGLTDYQELITYGTNKNLADTDGDGLTDFEEVMTYSTDPLDPDSDGDGVPDGVEVKVNHTDPNVPSFGGNPGSPTNYADPAVNGSYTGLVFDNTGTPIGTLTLKVTNKGAYTGTEQGIGTKGTLRGTFDANGISTSGLTTLPGVTGVNMQFVQDAGLKYQIQGTFTTPSAAKQYFELRRAAYSRTNPTGLAGAYTFAANAGVVTGPTGDLIGTTTVTSDGKVTMKVMLPDNQTGTWSGTVNNGDLVPLFSSVTTNARIAVAGNLVFRDIPNASDFDGAVRMIRLSGIGTDTYKNGYDQSRILEGSRFSSSVLIGLTSFPATTNNVVAQFADGAASGDSIIATWAANGQITIPRVNLYTYSGRYDKKTGLATATYGIDDVSRGLSKAKIPTRAVPIQKQERIAGHYYAPVGGGRFAYVLNDGTPAPITTLSAHSTGAPVPKTGGVYYVTILTPGAWEAEVVDAATTTWVTLDVASGTGDGAVTITVAANATGLKRTARVKIGGQYYFIEQKG</sequence>
<dbReference type="PANTHER" id="PTHR37467">
    <property type="entry name" value="EXPORTED CALCIUM-BINDING GLYCOPROTEIN-RELATED"/>
    <property type="match status" value="1"/>
</dbReference>